<evidence type="ECO:0000313" key="3">
    <source>
        <dbReference type="Proteomes" id="UP001181313"/>
    </source>
</evidence>
<dbReference type="EMBL" id="JAVSGH010000067">
    <property type="protein sequence ID" value="MDT3728768.1"/>
    <property type="molecule type" value="Genomic_DNA"/>
</dbReference>
<keyword evidence="3" id="KW-1185">Reference proteome</keyword>
<gene>
    <name evidence="2" type="ORF">ROS62_29415</name>
</gene>
<feature type="region of interest" description="Disordered" evidence="1">
    <location>
        <begin position="82"/>
        <end position="145"/>
    </location>
</feature>
<protein>
    <submittedName>
        <fullName evidence="2">Uncharacterized protein</fullName>
    </submittedName>
</protein>
<reference evidence="2" key="1">
    <citation type="submission" date="2024-05" db="EMBL/GenBank/DDBJ databases">
        <title>30 novel species of actinomycetes from the DSMZ collection.</title>
        <authorList>
            <person name="Nouioui I."/>
        </authorList>
    </citation>
    <scope>NUCLEOTIDE SEQUENCE</scope>
    <source>
        <strain evidence="2">DSM 41972</strain>
    </source>
</reference>
<accession>A0ABU3I728</accession>
<dbReference type="Proteomes" id="UP001181313">
    <property type="component" value="Unassembled WGS sequence"/>
</dbReference>
<comment type="caution">
    <text evidence="2">The sequence shown here is derived from an EMBL/GenBank/DDBJ whole genome shotgun (WGS) entry which is preliminary data.</text>
</comment>
<organism evidence="2 3">
    <name type="scientific">Streptomyces althioticus subsp. attaecolombicae</name>
    <dbReference type="NCBI Taxonomy" id="3075534"/>
    <lineage>
        <taxon>Bacteria</taxon>
        <taxon>Bacillati</taxon>
        <taxon>Actinomycetota</taxon>
        <taxon>Actinomycetes</taxon>
        <taxon>Kitasatosporales</taxon>
        <taxon>Streptomycetaceae</taxon>
        <taxon>Streptomyces</taxon>
        <taxon>Streptomyces althioticus group</taxon>
    </lineage>
</organism>
<evidence type="ECO:0000256" key="1">
    <source>
        <dbReference type="SAM" id="MobiDB-lite"/>
    </source>
</evidence>
<evidence type="ECO:0000313" key="2">
    <source>
        <dbReference type="EMBL" id="MDT3728768.1"/>
    </source>
</evidence>
<sequence length="145" mass="15948">MLRTLESARRGATTEEKRILARWSGWGSVPTVFLDEPDPDEPIYRPGGEWEGRFETDHARWESTTVAIPAMRQLGEALARPLPAAKDGRGARVSTAAARGKSTTRRGTKMPNGTAKKPGAVAEQAEHLRRDGAGPQQRNHKPTQR</sequence>
<name>A0ABU3I728_9ACTN</name>
<dbReference type="RefSeq" id="WP_093545722.1">
    <property type="nucleotide sequence ID" value="NZ_JAVSGH010000067.1"/>
</dbReference>
<proteinExistence type="predicted"/>